<dbReference type="AlphaFoldDB" id="A0A8J2KG63"/>
<keyword evidence="5" id="KW-0325">Glycoprotein</keyword>
<evidence type="ECO:0000313" key="6">
    <source>
        <dbReference type="EMBL" id="CAG7785436.1"/>
    </source>
</evidence>
<evidence type="ECO:0000313" key="7">
    <source>
        <dbReference type="Proteomes" id="UP000708208"/>
    </source>
</evidence>
<dbReference type="GO" id="GO:0006508">
    <property type="term" value="P:proteolysis"/>
    <property type="evidence" value="ECO:0007669"/>
    <property type="project" value="UniProtKB-KW"/>
</dbReference>
<dbReference type="PANTHER" id="PTHR11802:SF472">
    <property type="entry name" value="SERINE CARBOXYPEPTIDASE CPVL-RELATED"/>
    <property type="match status" value="1"/>
</dbReference>
<name>A0A8J2KG63_9HEXA</name>
<evidence type="ECO:0000256" key="1">
    <source>
        <dbReference type="ARBA" id="ARBA00022645"/>
    </source>
</evidence>
<dbReference type="OrthoDB" id="443318at2759"/>
<evidence type="ECO:0000256" key="5">
    <source>
        <dbReference type="ARBA" id="ARBA00023180"/>
    </source>
</evidence>
<gene>
    <name evidence="6" type="ORF">AFUS01_LOCUS24061</name>
</gene>
<dbReference type="PANTHER" id="PTHR11802">
    <property type="entry name" value="SERINE PROTEASE FAMILY S10 SERINE CARBOXYPEPTIDASE"/>
    <property type="match status" value="1"/>
</dbReference>
<comment type="caution">
    <text evidence="6">The sequence shown here is derived from an EMBL/GenBank/DDBJ whole genome shotgun (WGS) entry which is preliminary data.</text>
</comment>
<protein>
    <submittedName>
        <fullName evidence="6">Uncharacterized protein</fullName>
    </submittedName>
</protein>
<accession>A0A8J2KG63</accession>
<proteinExistence type="predicted"/>
<keyword evidence="3" id="KW-0732">Signal</keyword>
<keyword evidence="1" id="KW-0121">Carboxypeptidase</keyword>
<keyword evidence="7" id="KW-1185">Reference proteome</keyword>
<reference evidence="6" key="1">
    <citation type="submission" date="2021-06" db="EMBL/GenBank/DDBJ databases">
        <authorList>
            <person name="Hodson N. C."/>
            <person name="Mongue J. A."/>
            <person name="Jaron S. K."/>
        </authorList>
    </citation>
    <scope>NUCLEOTIDE SEQUENCE</scope>
</reference>
<feature type="non-terminal residue" evidence="6">
    <location>
        <position position="1"/>
    </location>
</feature>
<evidence type="ECO:0000256" key="3">
    <source>
        <dbReference type="ARBA" id="ARBA00022729"/>
    </source>
</evidence>
<dbReference type="GO" id="GO:0004185">
    <property type="term" value="F:serine-type carboxypeptidase activity"/>
    <property type="evidence" value="ECO:0007669"/>
    <property type="project" value="InterPro"/>
</dbReference>
<evidence type="ECO:0000256" key="2">
    <source>
        <dbReference type="ARBA" id="ARBA00022670"/>
    </source>
</evidence>
<dbReference type="EMBL" id="CAJVCH010296638">
    <property type="protein sequence ID" value="CAG7785436.1"/>
    <property type="molecule type" value="Genomic_DNA"/>
</dbReference>
<dbReference type="Pfam" id="PF00450">
    <property type="entry name" value="Peptidase_S10"/>
    <property type="match status" value="1"/>
</dbReference>
<keyword evidence="4" id="KW-0378">Hydrolase</keyword>
<keyword evidence="2" id="KW-0645">Protease</keyword>
<evidence type="ECO:0000256" key="4">
    <source>
        <dbReference type="ARBA" id="ARBA00022801"/>
    </source>
</evidence>
<organism evidence="6 7">
    <name type="scientific">Allacma fusca</name>
    <dbReference type="NCBI Taxonomy" id="39272"/>
    <lineage>
        <taxon>Eukaryota</taxon>
        <taxon>Metazoa</taxon>
        <taxon>Ecdysozoa</taxon>
        <taxon>Arthropoda</taxon>
        <taxon>Hexapoda</taxon>
        <taxon>Collembola</taxon>
        <taxon>Symphypleona</taxon>
        <taxon>Sminthuridae</taxon>
        <taxon>Allacma</taxon>
    </lineage>
</organism>
<dbReference type="InterPro" id="IPR001563">
    <property type="entry name" value="Peptidase_S10"/>
</dbReference>
<sequence length="369" mass="41579">EKQDAPLVLFMRGPGAPSTPEAFLNGPLKFNDAGEVYLREKSHSWTRTQSIIYLDSPVGSGFSFTEDPKGYSKNAHEVAENIYVALVQFLQIFDEYRSLPFYIAGFSDGGKYATALAFKIDQENKAGVSTVNLKGLLLLSPLLDPVIQSYLADVHYNFGLYDEKTRDELKYLERVFAELIKTNEIPMAVKLINDMYSINFNTSSIFNQKTGYESIYEGLLHPKISPERVAPRAFIQQNEIRHEIHAGNLTFSIYSPTVILALVEDFIMSVSTKLSYLLASGQYEIWIVNGQLDLAVSSVNIDAVLNSLSWVGYNDFFNAEQEVWRSGGEVAGYVKKFGYFSHVIIRLAGLLIYYDAPKWTAEILSEFLQ</sequence>
<dbReference type="Proteomes" id="UP000708208">
    <property type="component" value="Unassembled WGS sequence"/>
</dbReference>